<dbReference type="GO" id="GO:0000271">
    <property type="term" value="P:polysaccharide biosynthetic process"/>
    <property type="evidence" value="ECO:0007669"/>
    <property type="project" value="InterPro"/>
</dbReference>
<reference evidence="1 2" key="1">
    <citation type="submission" date="2018-09" db="EMBL/GenBank/DDBJ databases">
        <title>Complete genome sequence of Cupriavidus oxalaticus T2, a bacterium capable of phenol tolerance and degradation.</title>
        <authorList>
            <person name="Yan J."/>
        </authorList>
    </citation>
    <scope>NUCLEOTIDE SEQUENCE [LARGE SCALE GENOMIC DNA]</scope>
    <source>
        <strain evidence="1 2">T2</strain>
    </source>
</reference>
<dbReference type="Pfam" id="PF05159">
    <property type="entry name" value="Capsule_synth"/>
    <property type="match status" value="4"/>
</dbReference>
<dbReference type="EMBL" id="CP032518">
    <property type="protein sequence ID" value="QEZ45019.1"/>
    <property type="molecule type" value="Genomic_DNA"/>
</dbReference>
<organism evidence="1 2">
    <name type="scientific">Cupriavidus oxalaticus</name>
    <dbReference type="NCBI Taxonomy" id="96344"/>
    <lineage>
        <taxon>Bacteria</taxon>
        <taxon>Pseudomonadati</taxon>
        <taxon>Pseudomonadota</taxon>
        <taxon>Betaproteobacteria</taxon>
        <taxon>Burkholderiales</taxon>
        <taxon>Burkholderiaceae</taxon>
        <taxon>Cupriavidus</taxon>
    </lineage>
</organism>
<dbReference type="Proteomes" id="UP000325743">
    <property type="component" value="Chromosome 1"/>
</dbReference>
<dbReference type="CDD" id="cd16440">
    <property type="entry name" value="beta_Kdo_transferase_KpsC_1"/>
    <property type="match status" value="1"/>
</dbReference>
<accession>A0A5P3VJP2</accession>
<gene>
    <name evidence="1" type="ORF">D2917_00070</name>
</gene>
<proteinExistence type="predicted"/>
<sequence length="660" mass="73885">MIHPVWGPRVPLDGVIAWGHRPSARKALNFANNQNIRKFYRLEDGFLRSLSLGVSGSQPLSLVMDDLGIYYDSTWPSRLEELIAKGPREHDLLENARRGISLIRRHRLSKYNQGRMFFLPYSRAASRVLVVDQTAGDMSVALGGATGTTFDVMLAAALSENPGAEIWIKTHPDVLTGKKRGYLDVQALGQRLHMLAQDCCPLTLIEQFDRVYVVTSQMGFEALMLGKPVTCFGQPWYAGWGLTDDRHPDMASLHRRRPASRTVEQLFAAAYLQYARYINPATGKLATLFDVIDWMGRNKAISNEIHGTLYCVGMSRWKRAIAAPFLQAPSSRLRFVRSMKMHELEKLPSDARIVVWGSREALLCEAAADRGISVIRLEDGFIRSSGLGSDLHAPLSLAVDDLGIYYDPTSGSKLELLLNTYCLADDERSRARSLLERLVRLKISKYNVGVPFGLSSDARRHRVLLVPGQVEDDASIRAGSPMVFRNRDLLAAVRKENPHAWIIYKPHPDVVAGNRKGRISEVDLALLADEVVPEANISDCIAAVDEIHTMTSQAGFEALLFGKVVHCYGAPFYAGWGLTVDHMPLPHRKRRLSIEALVFVALCQYPRYRLPGVDGFCAVEDVIDYLVADQRRSGKRVGSHWLGRQWRKARQLVNVFAMAR</sequence>
<evidence type="ECO:0000313" key="1">
    <source>
        <dbReference type="EMBL" id="QEZ45019.1"/>
    </source>
</evidence>
<dbReference type="GO" id="GO:0015774">
    <property type="term" value="P:polysaccharide transport"/>
    <property type="evidence" value="ECO:0007669"/>
    <property type="project" value="InterPro"/>
</dbReference>
<name>A0A5P3VJP2_9BURK</name>
<dbReference type="CDD" id="cd16439">
    <property type="entry name" value="beta_Kdo_transferase_KpsC_2"/>
    <property type="match status" value="1"/>
</dbReference>
<protein>
    <submittedName>
        <fullName evidence="1">Capsular polysaccharide biosynthesis protein</fullName>
    </submittedName>
</protein>
<evidence type="ECO:0000313" key="2">
    <source>
        <dbReference type="Proteomes" id="UP000325743"/>
    </source>
</evidence>
<dbReference type="InterPro" id="IPR007833">
    <property type="entry name" value="Capsule_polysaccharide_synth"/>
</dbReference>
<dbReference type="AlphaFoldDB" id="A0A5P3VJP2"/>